<name>A0A160VB44_9ZZZZ</name>
<sequence>MGKLLFMLEVESSKRGLLKSGQTVDAKAAFALLRDMPDQRASTREPKAIIQEGQGTCSGKRYLMDQIFRVEGLESRVIMCTHRFTEETTADFPPELGEVVARCQTSILISGSIPKPVG</sequence>
<evidence type="ECO:0000313" key="1">
    <source>
        <dbReference type="EMBL" id="CUV01750.1"/>
    </source>
</evidence>
<dbReference type="AlphaFoldDB" id="A0A160VB44"/>
<gene>
    <name evidence="1" type="ORF">MGWOODY_Clf1631</name>
</gene>
<proteinExistence type="predicted"/>
<organism evidence="1">
    <name type="scientific">hydrothermal vent metagenome</name>
    <dbReference type="NCBI Taxonomy" id="652676"/>
    <lineage>
        <taxon>unclassified sequences</taxon>
        <taxon>metagenomes</taxon>
        <taxon>ecological metagenomes</taxon>
    </lineage>
</organism>
<protein>
    <submittedName>
        <fullName evidence="1">Uncharacterized protein</fullName>
    </submittedName>
</protein>
<dbReference type="EMBL" id="FAXA01000128">
    <property type="protein sequence ID" value="CUV01750.1"/>
    <property type="molecule type" value="Genomic_DNA"/>
</dbReference>
<reference evidence="1" key="1">
    <citation type="submission" date="2015-10" db="EMBL/GenBank/DDBJ databases">
        <authorList>
            <person name="Gilbert D.G."/>
        </authorList>
    </citation>
    <scope>NUCLEOTIDE SEQUENCE</scope>
</reference>
<accession>A0A160VB44</accession>